<dbReference type="AlphaFoldDB" id="A0A1F7ZTI7"/>
<accession>A0A1F7ZTI7</accession>
<reference evidence="2 3" key="1">
    <citation type="journal article" date="2016" name="Genome Biol. Evol.">
        <title>Draft genome sequence of an aflatoxigenic Aspergillus species, A. bombycis.</title>
        <authorList>
            <person name="Moore G.G."/>
            <person name="Mack B.M."/>
            <person name="Beltz S.B."/>
            <person name="Gilbert M.K."/>
        </authorList>
    </citation>
    <scope>NUCLEOTIDE SEQUENCE [LARGE SCALE GENOMIC DNA]</scope>
    <source>
        <strain evidence="3">NRRL 26010</strain>
    </source>
</reference>
<dbReference type="STRING" id="109264.A0A1F7ZTI7"/>
<dbReference type="RefSeq" id="XP_022386488.1">
    <property type="nucleotide sequence ID" value="XM_022535281.1"/>
</dbReference>
<gene>
    <name evidence="2" type="ORF">ABOM_008152</name>
</gene>
<proteinExistence type="predicted"/>
<organism evidence="2 3">
    <name type="scientific">Aspergillus bombycis</name>
    <dbReference type="NCBI Taxonomy" id="109264"/>
    <lineage>
        <taxon>Eukaryota</taxon>
        <taxon>Fungi</taxon>
        <taxon>Dikarya</taxon>
        <taxon>Ascomycota</taxon>
        <taxon>Pezizomycotina</taxon>
        <taxon>Eurotiomycetes</taxon>
        <taxon>Eurotiomycetidae</taxon>
        <taxon>Eurotiales</taxon>
        <taxon>Aspergillaceae</taxon>
        <taxon>Aspergillus</taxon>
    </lineage>
</organism>
<dbReference type="SUPFAM" id="SSF53474">
    <property type="entry name" value="alpha/beta-Hydrolases"/>
    <property type="match status" value="1"/>
</dbReference>
<dbReference type="OrthoDB" id="3200163at2759"/>
<dbReference type="PANTHER" id="PTHR43142:SF11">
    <property type="entry name" value="CARBOXYLIC ESTER HYDROLASE"/>
    <property type="match status" value="1"/>
</dbReference>
<dbReference type="Proteomes" id="UP000179179">
    <property type="component" value="Unassembled WGS sequence"/>
</dbReference>
<keyword evidence="3" id="KW-1185">Reference proteome</keyword>
<sequence>MTTIFTHPLLGTLRGRRVDTVVQFLGIRYGTFAQRFAPPSIYDARSNGDGQVIDATVYGPDALAAASCQDELRLIQHPLEHSTFTMSDTDVLNLNITVPLMENQTKPWPVMVFVHGGNFAGGSPAWPQNDLARFVKRSKELNMPLIAVTVSYRVGALGFLTSEELRRSGLTGNNGLRDQMTALLWLKANIGGFGGDADNITFVGQSAGAVSGMLHLSSKVPLFKRLACLGGQFLAVQPLPASVHEELYSTATTILNLQERSAAERLKQLQNLPCEDLSKIYSLPSRPLIDGDVCNELPTFASLEHGIPSTLHKGWCQEIFIGDCAFDASILAGVLEKSKDNLASRFIAHLSEILPDKRDLLNDLLVAYGLDSTSSPNDKAAVEAILQFGHDIAFYAPAVAIAEAWDGPSYLYHFNEPNPWPGRWQGRSSHITDLAFLWHNYDEFLSDEQRQTSRQFSADLISFVNGLAPWPAFHSPSAPLVRTYGPSSHGSIAGLATENSSAAGRRGVIFSLIEEGGADVLLKAFGSFLAKC</sequence>
<feature type="domain" description="Carboxylesterase type B" evidence="1">
    <location>
        <begin position="10"/>
        <end position="466"/>
    </location>
</feature>
<dbReference type="InterPro" id="IPR029058">
    <property type="entry name" value="AB_hydrolase_fold"/>
</dbReference>
<comment type="caution">
    <text evidence="2">The sequence shown here is derived from an EMBL/GenBank/DDBJ whole genome shotgun (WGS) entry which is preliminary data.</text>
</comment>
<dbReference type="PANTHER" id="PTHR43142">
    <property type="entry name" value="CARBOXYLIC ESTER HYDROLASE"/>
    <property type="match status" value="1"/>
</dbReference>
<dbReference type="Pfam" id="PF00135">
    <property type="entry name" value="COesterase"/>
    <property type="match status" value="1"/>
</dbReference>
<dbReference type="EMBL" id="LYCR01000083">
    <property type="protein sequence ID" value="OGM42771.1"/>
    <property type="molecule type" value="Genomic_DNA"/>
</dbReference>
<dbReference type="InterPro" id="IPR002018">
    <property type="entry name" value="CarbesteraseB"/>
</dbReference>
<dbReference type="GeneID" id="34451542"/>
<evidence type="ECO:0000313" key="3">
    <source>
        <dbReference type="Proteomes" id="UP000179179"/>
    </source>
</evidence>
<evidence type="ECO:0000259" key="1">
    <source>
        <dbReference type="Pfam" id="PF00135"/>
    </source>
</evidence>
<name>A0A1F7ZTI7_9EURO</name>
<evidence type="ECO:0000313" key="2">
    <source>
        <dbReference type="EMBL" id="OGM42771.1"/>
    </source>
</evidence>
<protein>
    <recommendedName>
        <fullName evidence="1">Carboxylesterase type B domain-containing protein</fullName>
    </recommendedName>
</protein>
<dbReference type="Gene3D" id="3.40.50.1820">
    <property type="entry name" value="alpha/beta hydrolase"/>
    <property type="match status" value="1"/>
</dbReference>